<feature type="compositionally biased region" description="Basic and acidic residues" evidence="1">
    <location>
        <begin position="124"/>
        <end position="136"/>
    </location>
</feature>
<proteinExistence type="predicted"/>
<organism evidence="3 4">
    <name type="scientific">Siminovitchia sediminis</name>
    <dbReference type="NCBI Taxonomy" id="1274353"/>
    <lineage>
        <taxon>Bacteria</taxon>
        <taxon>Bacillati</taxon>
        <taxon>Bacillota</taxon>
        <taxon>Bacilli</taxon>
        <taxon>Bacillales</taxon>
        <taxon>Bacillaceae</taxon>
        <taxon>Siminovitchia</taxon>
    </lineage>
</organism>
<name>A0ABW4KKI5_9BACI</name>
<accession>A0ABW4KKI5</accession>
<sequence length="341" mass="39196">MGDAVIQFKGTIYEGGYGLIAKQVMRDKSLPKQSKLIYAYMCSFASISSNGERTAFPSVALQCAELGMSEDTYYKWRKPLIEKGLITITKTRSNEEDSKGQFDRNIYSIEPIPVPVVDEEIGEDGSKKDPYPKKTGSDMPYPNSSGTDNPYPNYSSTGKSSTKNTGTIKNSLKSNSFNKHKDTIDTKDTKSAINKENPFIHSLTTEEKERLKNEYMKQAFFENEEKVPRKLALVLQVFTDTPEQAEKYYRTIILAKNNVEREYDCVIWLEHEPELEQKIVNCFSRAIRKIERERNINNPQGYVYKSIYELISTEIADRNRKYQKKGLFFDWIEGEGEENFG</sequence>
<evidence type="ECO:0000313" key="3">
    <source>
        <dbReference type="EMBL" id="MFD1707693.1"/>
    </source>
</evidence>
<evidence type="ECO:0000256" key="1">
    <source>
        <dbReference type="SAM" id="MobiDB-lite"/>
    </source>
</evidence>
<comment type="caution">
    <text evidence="3">The sequence shown here is derived from an EMBL/GenBank/DDBJ whole genome shotgun (WGS) entry which is preliminary data.</text>
</comment>
<protein>
    <submittedName>
        <fullName evidence="3">Helix-turn-helix domain-containing protein</fullName>
    </submittedName>
</protein>
<feature type="domain" description="Replication initiator protein A C-terminal" evidence="2">
    <location>
        <begin position="228"/>
        <end position="310"/>
    </location>
</feature>
<feature type="compositionally biased region" description="Low complexity" evidence="1">
    <location>
        <begin position="155"/>
        <end position="171"/>
    </location>
</feature>
<dbReference type="InterPro" id="IPR036388">
    <property type="entry name" value="WH-like_DNA-bd_sf"/>
</dbReference>
<gene>
    <name evidence="3" type="ORF">ACFSCZ_13270</name>
</gene>
<dbReference type="Proteomes" id="UP001597301">
    <property type="component" value="Unassembled WGS sequence"/>
</dbReference>
<dbReference type="Gene3D" id="1.10.10.10">
    <property type="entry name" value="Winged helix-like DNA-binding domain superfamily/Winged helix DNA-binding domain"/>
    <property type="match status" value="1"/>
</dbReference>
<dbReference type="EMBL" id="JBHUEO010000038">
    <property type="protein sequence ID" value="MFD1707693.1"/>
    <property type="molecule type" value="Genomic_DNA"/>
</dbReference>
<dbReference type="RefSeq" id="WP_144463416.1">
    <property type="nucleotide sequence ID" value="NZ_JBHUEO010000038.1"/>
</dbReference>
<keyword evidence="4" id="KW-1185">Reference proteome</keyword>
<dbReference type="InterPro" id="IPR041151">
    <property type="entry name" value="Bac_RepA_C"/>
</dbReference>
<dbReference type="GeneID" id="56393120"/>
<evidence type="ECO:0000313" key="4">
    <source>
        <dbReference type="Proteomes" id="UP001597301"/>
    </source>
</evidence>
<feature type="region of interest" description="Disordered" evidence="1">
    <location>
        <begin position="113"/>
        <end position="183"/>
    </location>
</feature>
<evidence type="ECO:0000259" key="2">
    <source>
        <dbReference type="Pfam" id="PF18008"/>
    </source>
</evidence>
<feature type="compositionally biased region" description="Polar residues" evidence="1">
    <location>
        <begin position="142"/>
        <end position="154"/>
    </location>
</feature>
<dbReference type="Pfam" id="PF18008">
    <property type="entry name" value="Bac_RepA_C"/>
    <property type="match status" value="1"/>
</dbReference>
<reference evidence="4" key="1">
    <citation type="journal article" date="2019" name="Int. J. Syst. Evol. Microbiol.">
        <title>The Global Catalogue of Microorganisms (GCM) 10K type strain sequencing project: providing services to taxonomists for standard genome sequencing and annotation.</title>
        <authorList>
            <consortium name="The Broad Institute Genomics Platform"/>
            <consortium name="The Broad Institute Genome Sequencing Center for Infectious Disease"/>
            <person name="Wu L."/>
            <person name="Ma J."/>
        </authorList>
    </citation>
    <scope>NUCLEOTIDE SEQUENCE [LARGE SCALE GENOMIC DNA]</scope>
    <source>
        <strain evidence="4">CGMCC 1.12295</strain>
    </source>
</reference>
<dbReference type="Pfam" id="PF13730">
    <property type="entry name" value="HTH_36"/>
    <property type="match status" value="1"/>
</dbReference>